<keyword evidence="1" id="KW-0472">Membrane</keyword>
<comment type="caution">
    <text evidence="2">The sequence shown here is derived from an EMBL/GenBank/DDBJ whole genome shotgun (WGS) entry which is preliminary data.</text>
</comment>
<keyword evidence="1" id="KW-0812">Transmembrane</keyword>
<dbReference type="Proteomes" id="UP000823902">
    <property type="component" value="Unassembled WGS sequence"/>
</dbReference>
<dbReference type="EMBL" id="DWVY01000007">
    <property type="protein sequence ID" value="HJC73679.1"/>
    <property type="molecule type" value="Genomic_DNA"/>
</dbReference>
<keyword evidence="1" id="KW-1133">Transmembrane helix</keyword>
<proteinExistence type="predicted"/>
<dbReference type="AlphaFoldDB" id="A0A9D2Q6C5"/>
<evidence type="ECO:0000313" key="2">
    <source>
        <dbReference type="EMBL" id="HJC73679.1"/>
    </source>
</evidence>
<evidence type="ECO:0000313" key="3">
    <source>
        <dbReference type="Proteomes" id="UP000823902"/>
    </source>
</evidence>
<sequence>MEKKKQRGSKLLKYWLSKTAVKIILVIIVLLVIVLGVGKYFMTESKTTKIGFEDIGELATQSAYCTEVNVTEAARELFGVEIPFTESKYIYSYDIVIKAGFNFEKIEWKLNDHRIEVKLPETKILSSEINLDSFKLYHEDESIFRQITMDENNEALKSMQENAEKDAVANGLLDNARANAETILTGFFASAYDMDEYEIVFTDK</sequence>
<evidence type="ECO:0000256" key="1">
    <source>
        <dbReference type="SAM" id="Phobius"/>
    </source>
</evidence>
<organism evidence="2 3">
    <name type="scientific">Candidatus Mediterraneibacter faecavium</name>
    <dbReference type="NCBI Taxonomy" id="2838668"/>
    <lineage>
        <taxon>Bacteria</taxon>
        <taxon>Bacillati</taxon>
        <taxon>Bacillota</taxon>
        <taxon>Clostridia</taxon>
        <taxon>Lachnospirales</taxon>
        <taxon>Lachnospiraceae</taxon>
        <taxon>Mediterraneibacter</taxon>
    </lineage>
</organism>
<reference evidence="2" key="2">
    <citation type="submission" date="2021-04" db="EMBL/GenBank/DDBJ databases">
        <authorList>
            <person name="Gilroy R."/>
        </authorList>
    </citation>
    <scope>NUCLEOTIDE SEQUENCE</scope>
    <source>
        <strain evidence="2">CHK196-7946</strain>
    </source>
</reference>
<reference evidence="2" key="1">
    <citation type="journal article" date="2021" name="PeerJ">
        <title>Extensive microbial diversity within the chicken gut microbiome revealed by metagenomics and culture.</title>
        <authorList>
            <person name="Gilroy R."/>
            <person name="Ravi A."/>
            <person name="Getino M."/>
            <person name="Pursley I."/>
            <person name="Horton D.L."/>
            <person name="Alikhan N.F."/>
            <person name="Baker D."/>
            <person name="Gharbi K."/>
            <person name="Hall N."/>
            <person name="Watson M."/>
            <person name="Adriaenssens E.M."/>
            <person name="Foster-Nyarko E."/>
            <person name="Jarju S."/>
            <person name="Secka A."/>
            <person name="Antonio M."/>
            <person name="Oren A."/>
            <person name="Chaudhuri R.R."/>
            <person name="La Ragione R."/>
            <person name="Hildebrand F."/>
            <person name="Pallen M.J."/>
        </authorList>
    </citation>
    <scope>NUCLEOTIDE SEQUENCE</scope>
    <source>
        <strain evidence="2">CHK196-7946</strain>
    </source>
</reference>
<accession>A0A9D2Q6C5</accession>
<feature type="transmembrane region" description="Helical" evidence="1">
    <location>
        <begin position="20"/>
        <end position="42"/>
    </location>
</feature>
<dbReference type="InterPro" id="IPR025324">
    <property type="entry name" value="DUF4230"/>
</dbReference>
<gene>
    <name evidence="2" type="ORF">H9697_01830</name>
</gene>
<dbReference type="Pfam" id="PF14014">
    <property type="entry name" value="DUF4230"/>
    <property type="match status" value="1"/>
</dbReference>
<name>A0A9D2Q6C5_9FIRM</name>
<protein>
    <submittedName>
        <fullName evidence="2">DUF4230 domain-containing protein</fullName>
    </submittedName>
</protein>